<evidence type="ECO:0000256" key="8">
    <source>
        <dbReference type="HAMAP-Rule" id="MF_00197"/>
    </source>
</evidence>
<keyword evidence="6 8" id="KW-0413">Isomerase</keyword>
<reference evidence="10 11" key="1">
    <citation type="submission" date="2020-07" db="EMBL/GenBank/DDBJ databases">
        <title>Sequencing the genomes of 1000 actinobacteria strains.</title>
        <authorList>
            <person name="Klenk H.-P."/>
        </authorList>
    </citation>
    <scope>NUCLEOTIDE SEQUENCE [LARGE SCALE GENOMIC DNA]</scope>
    <source>
        <strain evidence="10 11">CXB654</strain>
    </source>
</reference>
<comment type="subcellular location">
    <subcellularLocation>
        <location evidence="8">Cytoplasm</location>
    </subcellularLocation>
</comment>
<feature type="binding site" evidence="8">
    <location>
        <begin position="207"/>
        <end position="208"/>
    </location>
    <ligand>
        <name>substrate</name>
    </ligand>
</feature>
<dbReference type="Proteomes" id="UP000589036">
    <property type="component" value="Unassembled WGS sequence"/>
</dbReference>
<accession>A0A852U4T4</accession>
<evidence type="ECO:0000256" key="3">
    <source>
        <dbReference type="ARBA" id="ARBA00013080"/>
    </source>
</evidence>
<dbReference type="PANTHER" id="PTHR31689:SF0">
    <property type="entry name" value="DIAMINOPIMELATE EPIMERASE"/>
    <property type="match status" value="1"/>
</dbReference>
<dbReference type="PANTHER" id="PTHR31689">
    <property type="entry name" value="DIAMINOPIMELATE EPIMERASE, CHLOROPLASTIC"/>
    <property type="match status" value="1"/>
</dbReference>
<comment type="subunit">
    <text evidence="8">Homodimer.</text>
</comment>
<proteinExistence type="inferred from homology"/>
<feature type="site" description="Could be important to modulate the pK values of the two catalytic cysteine residues" evidence="8">
    <location>
        <position position="159"/>
    </location>
</feature>
<gene>
    <name evidence="8" type="primary">dapF</name>
    <name evidence="10" type="ORF">HDA32_004224</name>
</gene>
<evidence type="ECO:0000256" key="5">
    <source>
        <dbReference type="ARBA" id="ARBA00023154"/>
    </source>
</evidence>
<dbReference type="UniPathway" id="UPA00034">
    <property type="reaction ID" value="UER00025"/>
</dbReference>
<dbReference type="InterPro" id="IPR001653">
    <property type="entry name" value="DAP_epimerase_DapF"/>
</dbReference>
<feature type="binding site" evidence="8">
    <location>
        <begin position="217"/>
        <end position="218"/>
    </location>
    <ligand>
        <name>substrate</name>
    </ligand>
</feature>
<feature type="active site" description="Proton acceptor" evidence="8">
    <location>
        <position position="216"/>
    </location>
</feature>
<evidence type="ECO:0000256" key="7">
    <source>
        <dbReference type="ARBA" id="ARBA00051712"/>
    </source>
</evidence>
<dbReference type="SUPFAM" id="SSF54506">
    <property type="entry name" value="Diaminopimelate epimerase-like"/>
    <property type="match status" value="2"/>
</dbReference>
<keyword evidence="11" id="KW-1185">Reference proteome</keyword>
<dbReference type="NCBIfam" id="TIGR00652">
    <property type="entry name" value="DapF"/>
    <property type="match status" value="1"/>
</dbReference>
<dbReference type="Pfam" id="PF01678">
    <property type="entry name" value="DAP_epimerase"/>
    <property type="match status" value="2"/>
</dbReference>
<dbReference type="PROSITE" id="PS01326">
    <property type="entry name" value="DAP_EPIMERASE"/>
    <property type="match status" value="1"/>
</dbReference>
<keyword evidence="8" id="KW-0963">Cytoplasm</keyword>
<organism evidence="10 11">
    <name type="scientific">Spinactinospora alkalitolerans</name>
    <dbReference type="NCBI Taxonomy" id="687207"/>
    <lineage>
        <taxon>Bacteria</taxon>
        <taxon>Bacillati</taxon>
        <taxon>Actinomycetota</taxon>
        <taxon>Actinomycetes</taxon>
        <taxon>Streptosporangiales</taxon>
        <taxon>Nocardiopsidaceae</taxon>
        <taxon>Spinactinospora</taxon>
    </lineage>
</organism>
<feature type="active site" evidence="9">
    <location>
        <position position="85"/>
    </location>
</feature>
<feature type="active site" description="Proton donor" evidence="8">
    <location>
        <position position="85"/>
    </location>
</feature>
<comment type="caution">
    <text evidence="10">The sequence shown here is derived from an EMBL/GenBank/DDBJ whole genome shotgun (WGS) entry which is preliminary data.</text>
</comment>
<feature type="binding site" evidence="8">
    <location>
        <position position="189"/>
    </location>
    <ligand>
        <name>substrate</name>
    </ligand>
</feature>
<dbReference type="Gene3D" id="3.10.310.10">
    <property type="entry name" value="Diaminopimelate Epimerase, Chain A, domain 1"/>
    <property type="match status" value="2"/>
</dbReference>
<comment type="catalytic activity">
    <reaction evidence="7 8">
        <text>(2S,6S)-2,6-diaminopimelate = meso-2,6-diaminopimelate</text>
        <dbReference type="Rhea" id="RHEA:15393"/>
        <dbReference type="ChEBI" id="CHEBI:57609"/>
        <dbReference type="ChEBI" id="CHEBI:57791"/>
        <dbReference type="EC" id="5.1.1.7"/>
    </reaction>
</comment>
<name>A0A852U4T4_9ACTN</name>
<feature type="site" description="Could be important to modulate the pK values of the two catalytic cysteine residues" evidence="8">
    <location>
        <position position="207"/>
    </location>
</feature>
<dbReference type="GO" id="GO:0008837">
    <property type="term" value="F:diaminopimelate epimerase activity"/>
    <property type="evidence" value="ECO:0007669"/>
    <property type="project" value="UniProtKB-UniRule"/>
</dbReference>
<dbReference type="GO" id="GO:0005829">
    <property type="term" value="C:cytosol"/>
    <property type="evidence" value="ECO:0007669"/>
    <property type="project" value="TreeGrafter"/>
</dbReference>
<feature type="binding site" evidence="8">
    <location>
        <position position="11"/>
    </location>
    <ligand>
        <name>substrate</name>
    </ligand>
</feature>
<comment type="function">
    <text evidence="8">Catalyzes the stereoinversion of LL-2,6-diaminopimelate (L,L-DAP) to meso-diaminopimelate (meso-DAP), a precursor of L-lysine and an essential component of the bacterial peptidoglycan.</text>
</comment>
<dbReference type="InterPro" id="IPR018510">
    <property type="entry name" value="DAP_epimerase_AS"/>
</dbReference>
<feature type="binding site" evidence="8">
    <location>
        <begin position="86"/>
        <end position="87"/>
    </location>
    <ligand>
        <name>substrate</name>
    </ligand>
</feature>
<keyword evidence="4 8" id="KW-0028">Amino-acid biosynthesis</keyword>
<feature type="binding site" evidence="8">
    <location>
        <position position="157"/>
    </location>
    <ligand>
        <name>substrate</name>
    </ligand>
</feature>
<dbReference type="EMBL" id="JACCCC010000001">
    <property type="protein sequence ID" value="NYE49104.1"/>
    <property type="molecule type" value="Genomic_DNA"/>
</dbReference>
<sequence length="275" mass="28745">MRFAKGHGTENDFVILPDPDGALDLTPARVAALCDRRAGIGGDGVLRVVRTKALGEPLPEGAATAESCEWFMDYRNADGSVAEMCGNGVRVFARYLIDSGHLAEHAFGVGTRAGARRVTVEDDGDITVDMGPVTALGEGSAVLARDVVHGRRISVGNPHLACRVDRPVAEIDLTAQPELDPAAFPDGANVEVFHEVGPDVLEMRVYERGAGETRSCGTGIVAAAAAATPEERGATWRVRVPGGECTVILDAEGARLRGPAVIVAEGEVRSALLSG</sequence>
<comment type="pathway">
    <text evidence="1 8">Amino-acid biosynthesis; L-lysine biosynthesis via DAP pathway; DL-2,6-diaminopimelate from LL-2,6-diaminopimelate: step 1/1.</text>
</comment>
<evidence type="ECO:0000313" key="10">
    <source>
        <dbReference type="EMBL" id="NYE49104.1"/>
    </source>
</evidence>
<dbReference type="AlphaFoldDB" id="A0A852U4T4"/>
<dbReference type="HAMAP" id="MF_00197">
    <property type="entry name" value="DAP_epimerase"/>
    <property type="match status" value="1"/>
</dbReference>
<dbReference type="GO" id="GO:0009089">
    <property type="term" value="P:lysine biosynthetic process via diaminopimelate"/>
    <property type="evidence" value="ECO:0007669"/>
    <property type="project" value="UniProtKB-UniRule"/>
</dbReference>
<comment type="caution">
    <text evidence="8">Lacks conserved residue(s) required for the propagation of feature annotation.</text>
</comment>
<evidence type="ECO:0000256" key="6">
    <source>
        <dbReference type="ARBA" id="ARBA00023235"/>
    </source>
</evidence>
<dbReference type="EC" id="5.1.1.7" evidence="3 8"/>
<feature type="binding site" evidence="8">
    <location>
        <position position="76"/>
    </location>
    <ligand>
        <name>substrate</name>
    </ligand>
</feature>
<dbReference type="RefSeq" id="WP_179644822.1">
    <property type="nucleotide sequence ID" value="NZ_BAAAYY010000031.1"/>
</dbReference>
<comment type="similarity">
    <text evidence="2 8">Belongs to the diaminopimelate epimerase family.</text>
</comment>
<evidence type="ECO:0000256" key="1">
    <source>
        <dbReference type="ARBA" id="ARBA00005196"/>
    </source>
</evidence>
<keyword evidence="5 8" id="KW-0457">Lysine biosynthesis</keyword>
<evidence type="ECO:0000256" key="9">
    <source>
        <dbReference type="PROSITE-ProRule" id="PRU10125"/>
    </source>
</evidence>
<evidence type="ECO:0000313" key="11">
    <source>
        <dbReference type="Proteomes" id="UP000589036"/>
    </source>
</evidence>
<evidence type="ECO:0000256" key="2">
    <source>
        <dbReference type="ARBA" id="ARBA00010219"/>
    </source>
</evidence>
<protein>
    <recommendedName>
        <fullName evidence="3 8">Diaminopimelate epimerase</fullName>
        <shortName evidence="8">DAP epimerase</shortName>
        <ecNumber evidence="3 8">5.1.1.7</ecNumber>
    </recommendedName>
    <alternativeName>
        <fullName evidence="8">PLP-independent amino acid racemase</fullName>
    </alternativeName>
</protein>
<evidence type="ECO:0000256" key="4">
    <source>
        <dbReference type="ARBA" id="ARBA00022605"/>
    </source>
</evidence>